<comment type="caution">
    <text evidence="10">The sequence shown here is derived from an EMBL/GenBank/DDBJ whole genome shotgun (WGS) entry which is preliminary data.</text>
</comment>
<dbReference type="RefSeq" id="WP_009813171.1">
    <property type="nucleotide sequence ID" value="NZ_CH724156.1"/>
</dbReference>
<dbReference type="InterPro" id="IPR013977">
    <property type="entry name" value="GcvT_C"/>
</dbReference>
<dbReference type="InterPro" id="IPR028896">
    <property type="entry name" value="GcvT/YgfZ/DmdA"/>
</dbReference>
<dbReference type="Pfam" id="PF08669">
    <property type="entry name" value="GCV_T_C"/>
    <property type="match status" value="1"/>
</dbReference>
<dbReference type="NCBIfam" id="NF010093">
    <property type="entry name" value="PRK13579.1"/>
    <property type="match status" value="1"/>
</dbReference>
<feature type="domain" description="GCVT N-terminal" evidence="8">
    <location>
        <begin position="11"/>
        <end position="260"/>
    </location>
</feature>
<feature type="binding site" evidence="7">
    <location>
        <position position="198"/>
    </location>
    <ligand>
        <name>substrate</name>
    </ligand>
</feature>
<evidence type="ECO:0000256" key="7">
    <source>
        <dbReference type="PIRSR" id="PIRSR006487-1"/>
    </source>
</evidence>
<dbReference type="Gene3D" id="2.40.30.110">
    <property type="entry name" value="Aminomethyltransferase beta-barrel domains"/>
    <property type="match status" value="1"/>
</dbReference>
<accession>A3SK89</accession>
<dbReference type="Pfam" id="PF01571">
    <property type="entry name" value="GCV_T"/>
    <property type="match status" value="1"/>
</dbReference>
<gene>
    <name evidence="10" type="ORF">ISM_05735</name>
</gene>
<evidence type="ECO:0000313" key="10">
    <source>
        <dbReference type="EMBL" id="EAP77770.1"/>
    </source>
</evidence>
<dbReference type="HOGENOM" id="CLU_007884_10_0_5"/>
<dbReference type="OrthoDB" id="9774591at2"/>
<evidence type="ECO:0000313" key="11">
    <source>
        <dbReference type="Proteomes" id="UP000005954"/>
    </source>
</evidence>
<dbReference type="eggNOG" id="COG0404">
    <property type="taxonomic scope" value="Bacteria"/>
</dbReference>
<dbReference type="NCBIfam" id="TIGR00528">
    <property type="entry name" value="gcvT"/>
    <property type="match status" value="1"/>
</dbReference>
<dbReference type="SUPFAM" id="SSF101790">
    <property type="entry name" value="Aminomethyltransferase beta-barrel domain"/>
    <property type="match status" value="1"/>
</dbReference>
<evidence type="ECO:0000259" key="9">
    <source>
        <dbReference type="Pfam" id="PF08669"/>
    </source>
</evidence>
<evidence type="ECO:0000256" key="5">
    <source>
        <dbReference type="ARBA" id="ARBA00031395"/>
    </source>
</evidence>
<dbReference type="Gene3D" id="3.30.70.1400">
    <property type="entry name" value="Aminomethyltransferase beta-barrel domains"/>
    <property type="match status" value="1"/>
</dbReference>
<dbReference type="PANTHER" id="PTHR43757">
    <property type="entry name" value="AMINOMETHYLTRANSFERASE"/>
    <property type="match status" value="1"/>
</dbReference>
<dbReference type="GO" id="GO:0006546">
    <property type="term" value="P:glycine catabolic process"/>
    <property type="evidence" value="ECO:0007669"/>
    <property type="project" value="InterPro"/>
</dbReference>
<dbReference type="GO" id="GO:0004047">
    <property type="term" value="F:aminomethyltransferase activity"/>
    <property type="evidence" value="ECO:0007669"/>
    <property type="project" value="UniProtKB-EC"/>
</dbReference>
<dbReference type="Gene3D" id="3.30.1360.120">
    <property type="entry name" value="Probable tRNA modification gtpase trme, domain 1"/>
    <property type="match status" value="1"/>
</dbReference>
<dbReference type="NCBIfam" id="NF001567">
    <property type="entry name" value="PRK00389.1"/>
    <property type="match status" value="1"/>
</dbReference>
<comment type="similarity">
    <text evidence="1">Belongs to the GcvT family.</text>
</comment>
<dbReference type="Proteomes" id="UP000005954">
    <property type="component" value="Unassembled WGS sequence"/>
</dbReference>
<dbReference type="GO" id="GO:0005960">
    <property type="term" value="C:glycine cleavage complex"/>
    <property type="evidence" value="ECO:0007669"/>
    <property type="project" value="InterPro"/>
</dbReference>
<dbReference type="EC" id="2.1.2.10" evidence="2"/>
<sequence>MSDLRVTPLNALHRELGAKMVPFAGYDMPVQYKLGVMKEHLHCRAEAGLFDVSHMGQVILRHPDGVEAAALALESLVPVDVAGLASGRQRYGFFTNEAGGIMDDLMLANRGDHLFVVVNAACKEADIAHMRAHLTGCEVEEISDRALLALQGPKAEAVLEALVPGVADMRFMDVAIMASEYGELWISRSGYTGEDGYEISVPASEAEEFARALLSHEAVEPIGLGARDSLRLEAGLCLYGHDIDEETSPVEARLTWAIQKLRRAGGAREGGFPGAERILAELSDGAARHRVGLRPEGRAPMREGTELYAEAEGGTPIGRVTSGAFGPTIEAPMSMGYVPKDVSAEGTQLFGDVRGKRQPVTVAALPFTPANFKR</sequence>
<comment type="catalytic activity">
    <reaction evidence="6">
        <text>N(6)-[(R)-S(8)-aminomethyldihydrolipoyl]-L-lysyl-[protein] + (6S)-5,6,7,8-tetrahydrofolate = N(6)-[(R)-dihydrolipoyl]-L-lysyl-[protein] + (6R)-5,10-methylene-5,6,7,8-tetrahydrofolate + NH4(+)</text>
        <dbReference type="Rhea" id="RHEA:16945"/>
        <dbReference type="Rhea" id="RHEA-COMP:10475"/>
        <dbReference type="Rhea" id="RHEA-COMP:10492"/>
        <dbReference type="ChEBI" id="CHEBI:15636"/>
        <dbReference type="ChEBI" id="CHEBI:28938"/>
        <dbReference type="ChEBI" id="CHEBI:57453"/>
        <dbReference type="ChEBI" id="CHEBI:83100"/>
        <dbReference type="ChEBI" id="CHEBI:83143"/>
        <dbReference type="EC" id="2.1.2.10"/>
    </reaction>
</comment>
<protein>
    <recommendedName>
        <fullName evidence="2">aminomethyltransferase</fullName>
        <ecNumber evidence="2">2.1.2.10</ecNumber>
    </recommendedName>
    <alternativeName>
        <fullName evidence="5">Glycine cleavage system T protein</fullName>
    </alternativeName>
</protein>
<keyword evidence="3" id="KW-0032">Aminotransferase</keyword>
<dbReference type="PANTHER" id="PTHR43757:SF2">
    <property type="entry name" value="AMINOMETHYLTRANSFERASE, MITOCHONDRIAL"/>
    <property type="match status" value="1"/>
</dbReference>
<reference evidence="10 11" key="1">
    <citation type="submission" date="2005-12" db="EMBL/GenBank/DDBJ databases">
        <authorList>
            <person name="Moran M.A."/>
            <person name="Ferriera S."/>
            <person name="Johnson J."/>
            <person name="Kravitz S."/>
            <person name="Halpern A."/>
            <person name="Remington K."/>
            <person name="Beeson K."/>
            <person name="Tran B."/>
            <person name="Rogers Y.-H."/>
            <person name="Friedman R."/>
            <person name="Venter J.C."/>
        </authorList>
    </citation>
    <scope>NUCLEOTIDE SEQUENCE [LARGE SCALE GENOMIC DNA]</scope>
    <source>
        <strain evidence="11">ATCC BAA-591 / DSM 15170 / ISM</strain>
    </source>
</reference>
<feature type="domain" description="Aminomethyltransferase C-terminal" evidence="9">
    <location>
        <begin position="288"/>
        <end position="367"/>
    </location>
</feature>
<dbReference type="STRING" id="89187.ISM_05735"/>
<keyword evidence="11" id="KW-1185">Reference proteome</keyword>
<organism evidence="10 11">
    <name type="scientific">Roseovarius nubinhibens (strain ATCC BAA-591 / DSM 15170 / ISM)</name>
    <dbReference type="NCBI Taxonomy" id="89187"/>
    <lineage>
        <taxon>Bacteria</taxon>
        <taxon>Pseudomonadati</taxon>
        <taxon>Pseudomonadota</taxon>
        <taxon>Alphaproteobacteria</taxon>
        <taxon>Rhodobacterales</taxon>
        <taxon>Roseobacteraceae</taxon>
        <taxon>Roseovarius</taxon>
    </lineage>
</organism>
<dbReference type="InterPro" id="IPR029043">
    <property type="entry name" value="GcvT/YgfZ_C"/>
</dbReference>
<dbReference type="PIRSF" id="PIRSF006487">
    <property type="entry name" value="GcvT"/>
    <property type="match status" value="1"/>
</dbReference>
<evidence type="ECO:0000256" key="6">
    <source>
        <dbReference type="ARBA" id="ARBA00047665"/>
    </source>
</evidence>
<evidence type="ECO:0000259" key="8">
    <source>
        <dbReference type="Pfam" id="PF01571"/>
    </source>
</evidence>
<dbReference type="SUPFAM" id="SSF103025">
    <property type="entry name" value="Folate-binding domain"/>
    <property type="match status" value="1"/>
</dbReference>
<keyword evidence="4" id="KW-0808">Transferase</keyword>
<evidence type="ECO:0000256" key="3">
    <source>
        <dbReference type="ARBA" id="ARBA00022576"/>
    </source>
</evidence>
<dbReference type="GO" id="GO:0008483">
    <property type="term" value="F:transaminase activity"/>
    <property type="evidence" value="ECO:0007669"/>
    <property type="project" value="UniProtKB-KW"/>
</dbReference>
<dbReference type="InterPro" id="IPR006223">
    <property type="entry name" value="GcvT"/>
</dbReference>
<dbReference type="InterPro" id="IPR006222">
    <property type="entry name" value="GCVT_N"/>
</dbReference>
<dbReference type="EMBL" id="AALY01000001">
    <property type="protein sequence ID" value="EAP77770.1"/>
    <property type="molecule type" value="Genomic_DNA"/>
</dbReference>
<evidence type="ECO:0000256" key="4">
    <source>
        <dbReference type="ARBA" id="ARBA00022679"/>
    </source>
</evidence>
<evidence type="ECO:0000256" key="1">
    <source>
        <dbReference type="ARBA" id="ARBA00008609"/>
    </source>
</evidence>
<dbReference type="AlphaFoldDB" id="A3SK89"/>
<dbReference type="InterPro" id="IPR027266">
    <property type="entry name" value="TrmE/GcvT-like"/>
</dbReference>
<proteinExistence type="inferred from homology"/>
<name>A3SK89_ROSNI</name>
<evidence type="ECO:0000256" key="2">
    <source>
        <dbReference type="ARBA" id="ARBA00012616"/>
    </source>
</evidence>
<dbReference type="Gene3D" id="4.10.1250.10">
    <property type="entry name" value="Aminomethyltransferase fragment"/>
    <property type="match status" value="1"/>
</dbReference>